<dbReference type="Gene3D" id="3.10.580.10">
    <property type="entry name" value="CBS-domain"/>
    <property type="match status" value="1"/>
</dbReference>
<keyword evidence="5" id="KW-0408">Iron</keyword>
<evidence type="ECO:0000256" key="5">
    <source>
        <dbReference type="PROSITE-ProRule" id="PRU01249"/>
    </source>
</evidence>
<evidence type="ECO:0000256" key="4">
    <source>
        <dbReference type="PROSITE-ProRule" id="PRU00703"/>
    </source>
</evidence>
<evidence type="ECO:0000259" key="7">
    <source>
        <dbReference type="PROSITE" id="PS51901"/>
    </source>
</evidence>
<dbReference type="GO" id="GO:0046872">
    <property type="term" value="F:metal ion binding"/>
    <property type="evidence" value="ECO:0007669"/>
    <property type="project" value="UniProtKB-KW"/>
</dbReference>
<keyword evidence="2 4" id="KW-0129">CBS domain</keyword>
<dbReference type="PROSITE" id="PS51901">
    <property type="entry name" value="ACP_MB"/>
    <property type="match status" value="1"/>
</dbReference>
<keyword evidence="5" id="KW-0479">Metal-binding</keyword>
<dbReference type="GO" id="GO:0003938">
    <property type="term" value="F:IMP dehydrogenase activity"/>
    <property type="evidence" value="ECO:0007669"/>
    <property type="project" value="UniProtKB-EC"/>
</dbReference>
<name>A0A0P8ADZ6_9EURY</name>
<dbReference type="GO" id="GO:0009086">
    <property type="term" value="P:methionine biosynthetic process"/>
    <property type="evidence" value="ECO:0007669"/>
    <property type="project" value="UniProtKB-KW"/>
</dbReference>
<feature type="binding site" evidence="5">
    <location>
        <position position="176"/>
    </location>
    <ligand>
        <name>Fe cation</name>
        <dbReference type="ChEBI" id="CHEBI:24875"/>
    </ligand>
</feature>
<evidence type="ECO:0000256" key="1">
    <source>
        <dbReference type="ARBA" id="ARBA00022605"/>
    </source>
</evidence>
<evidence type="ECO:0000313" key="9">
    <source>
        <dbReference type="Proteomes" id="UP000050360"/>
    </source>
</evidence>
<feature type="domain" description="CBS" evidence="6">
    <location>
        <begin position="11"/>
        <end position="70"/>
    </location>
</feature>
<dbReference type="SMART" id="SM00116">
    <property type="entry name" value="CBS"/>
    <property type="match status" value="2"/>
</dbReference>
<dbReference type="EC" id="1.1.1.205" evidence="8"/>
<feature type="binding site" evidence="5">
    <location>
        <position position="157"/>
    </location>
    <ligand>
        <name>Zn(2+)</name>
        <dbReference type="ChEBI" id="CHEBI:29105"/>
    </ligand>
</feature>
<evidence type="ECO:0000256" key="3">
    <source>
        <dbReference type="ARBA" id="ARBA00023167"/>
    </source>
</evidence>
<gene>
    <name evidence="8" type="ORF">MPEBLZ_03009</name>
</gene>
<dbReference type="PANTHER" id="PTHR43080">
    <property type="entry name" value="CBS DOMAIN-CONTAINING PROTEIN CBSX3, MITOCHONDRIAL"/>
    <property type="match status" value="1"/>
</dbReference>
<comment type="caution">
    <text evidence="8">The sequence shown here is derived from an EMBL/GenBank/DDBJ whole genome shotgun (WGS) entry which is preliminary data.</text>
</comment>
<dbReference type="EMBL" id="LKCM01000235">
    <property type="protein sequence ID" value="KPQ42430.1"/>
    <property type="molecule type" value="Genomic_DNA"/>
</dbReference>
<dbReference type="InterPro" id="IPR044065">
    <property type="entry name" value="ACP_MB"/>
</dbReference>
<feature type="domain" description="CBS" evidence="6">
    <location>
        <begin position="76"/>
        <end position="135"/>
    </location>
</feature>
<feature type="binding site" evidence="5">
    <location>
        <position position="157"/>
    </location>
    <ligand>
        <name>Fe cation</name>
        <dbReference type="ChEBI" id="CHEBI:24875"/>
    </ligand>
</feature>
<dbReference type="SUPFAM" id="SSF54631">
    <property type="entry name" value="CBS-domain pair"/>
    <property type="match status" value="1"/>
</dbReference>
<keyword evidence="3" id="KW-0486">Methionine biosynthesis</keyword>
<evidence type="ECO:0000256" key="2">
    <source>
        <dbReference type="ARBA" id="ARBA00023122"/>
    </source>
</evidence>
<evidence type="ECO:0000259" key="6">
    <source>
        <dbReference type="PROSITE" id="PS51371"/>
    </source>
</evidence>
<feature type="domain" description="ACP-type MB" evidence="7">
    <location>
        <begin position="152"/>
        <end position="182"/>
    </location>
</feature>
<dbReference type="Pfam" id="PF00571">
    <property type="entry name" value="CBS"/>
    <property type="match status" value="2"/>
</dbReference>
<dbReference type="PROSITE" id="PS51371">
    <property type="entry name" value="CBS"/>
    <property type="match status" value="2"/>
</dbReference>
<dbReference type="AlphaFoldDB" id="A0A0P8ADZ6"/>
<feature type="binding site" evidence="5">
    <location>
        <position position="160"/>
    </location>
    <ligand>
        <name>Zn(2+)</name>
        <dbReference type="ChEBI" id="CHEBI:29105"/>
    </ligand>
</feature>
<proteinExistence type="predicted"/>
<protein>
    <submittedName>
        <fullName evidence="8">Inosine-5'-monophosphate dehydrogenase</fullName>
        <ecNumber evidence="8">1.1.1.205</ecNumber>
    </submittedName>
</protein>
<keyword evidence="8" id="KW-0560">Oxidoreductase</keyword>
<dbReference type="InterPro" id="IPR051257">
    <property type="entry name" value="Diverse_CBS-Domain"/>
</dbReference>
<dbReference type="Proteomes" id="UP000050360">
    <property type="component" value="Unassembled WGS sequence"/>
</dbReference>
<feature type="binding site" evidence="5">
    <location>
        <position position="160"/>
    </location>
    <ligand>
        <name>Fe cation</name>
        <dbReference type="ChEBI" id="CHEBI:24875"/>
    </ligand>
</feature>
<dbReference type="PANTHER" id="PTHR43080:SF2">
    <property type="entry name" value="CBS DOMAIN-CONTAINING PROTEIN"/>
    <property type="match status" value="1"/>
</dbReference>
<feature type="binding site" evidence="5">
    <location>
        <position position="179"/>
    </location>
    <ligand>
        <name>Zn(2+)</name>
        <dbReference type="ChEBI" id="CHEBI:29105"/>
    </ligand>
</feature>
<dbReference type="InterPro" id="IPR000644">
    <property type="entry name" value="CBS_dom"/>
</dbReference>
<evidence type="ECO:0000313" key="8">
    <source>
        <dbReference type="EMBL" id="KPQ42430.1"/>
    </source>
</evidence>
<keyword evidence="5" id="KW-0862">Zinc</keyword>
<organism evidence="8 9">
    <name type="scientific">Candidatus Methanoperedens nitratireducens</name>
    <dbReference type="NCBI Taxonomy" id="1392998"/>
    <lineage>
        <taxon>Archaea</taxon>
        <taxon>Methanobacteriati</taxon>
        <taxon>Methanobacteriota</taxon>
        <taxon>Stenosarchaea group</taxon>
        <taxon>Methanomicrobia</taxon>
        <taxon>Methanosarcinales</taxon>
        <taxon>ANME-2 cluster</taxon>
        <taxon>Candidatus Methanoperedentaceae</taxon>
        <taxon>Candidatus Methanoperedens</taxon>
    </lineage>
</organism>
<reference evidence="8 9" key="1">
    <citation type="submission" date="2015-09" db="EMBL/GenBank/DDBJ databases">
        <title>A metagenomics-based metabolic model of nitrate-dependent anaerobic oxidation of methane by Methanoperedens-like archaea.</title>
        <authorList>
            <person name="Arshad A."/>
            <person name="Speth D.R."/>
            <person name="De Graaf R.M."/>
            <person name="Op Den Camp H.J."/>
            <person name="Jetten M.S."/>
            <person name="Welte C.U."/>
        </authorList>
    </citation>
    <scope>NUCLEOTIDE SEQUENCE [LARGE SCALE GENOMIC DNA]</scope>
</reference>
<feature type="binding site" evidence="5">
    <location>
        <position position="179"/>
    </location>
    <ligand>
        <name>Fe cation</name>
        <dbReference type="ChEBI" id="CHEBI:24875"/>
    </ligand>
</feature>
<dbReference type="InterPro" id="IPR046342">
    <property type="entry name" value="CBS_dom_sf"/>
</dbReference>
<feature type="binding site" evidence="5">
    <location>
        <position position="176"/>
    </location>
    <ligand>
        <name>Zn(2+)</name>
        <dbReference type="ChEBI" id="CHEBI:29105"/>
    </ligand>
</feature>
<accession>A0A0P8ADZ6</accession>
<sequence>MEVKMPVKEIMTRNVVTIDIKCDVQQLAKKMLTYKVGSVIITDRKQPVGIVTERDIVKKIVSKNLRPDDISIKELMTTPLISISSTDDVTETMHKMVKLEIRRLPVVENGRLIGIITDTDLLAVSAEMGSIFSDLIKMHREKIFSMETEGRVFKGICEDCGYISDNLLEVEGKLLCESCRET</sequence>
<keyword evidence="1" id="KW-0028">Amino-acid biosynthesis</keyword>